<keyword evidence="4" id="KW-1185">Reference proteome</keyword>
<evidence type="ECO:0000313" key="4">
    <source>
        <dbReference type="Proteomes" id="UP000294543"/>
    </source>
</evidence>
<evidence type="ECO:0000259" key="2">
    <source>
        <dbReference type="SMART" id="SM00470"/>
    </source>
</evidence>
<dbReference type="PANTHER" id="PTHR33375:SF1">
    <property type="entry name" value="CHROMOSOME-PARTITIONING PROTEIN PARB-RELATED"/>
    <property type="match status" value="1"/>
</dbReference>
<feature type="region of interest" description="Disordered" evidence="1">
    <location>
        <begin position="141"/>
        <end position="205"/>
    </location>
</feature>
<protein>
    <recommendedName>
        <fullName evidence="2">ParB-like N-terminal domain-containing protein</fullName>
    </recommendedName>
</protein>
<evidence type="ECO:0000313" key="3">
    <source>
        <dbReference type="EMBL" id="TDD11852.1"/>
    </source>
</evidence>
<comment type="caution">
    <text evidence="3">The sequence shown here is derived from an EMBL/GenBank/DDBJ whole genome shotgun (WGS) entry which is preliminary data.</text>
</comment>
<dbReference type="SUPFAM" id="SSF110849">
    <property type="entry name" value="ParB/Sulfiredoxin"/>
    <property type="match status" value="1"/>
</dbReference>
<dbReference type="InterPro" id="IPR036086">
    <property type="entry name" value="ParB/Sulfiredoxin_sf"/>
</dbReference>
<gene>
    <name evidence="3" type="ORF">E1294_44390</name>
</gene>
<dbReference type="Gene3D" id="3.90.1530.10">
    <property type="entry name" value="Conserved hypothetical protein from pyrococcus furiosus pfu- 392566-001, ParB domain"/>
    <property type="match status" value="1"/>
</dbReference>
<organism evidence="3 4">
    <name type="scientific">Nonomuraea diastatica</name>
    <dbReference type="NCBI Taxonomy" id="1848329"/>
    <lineage>
        <taxon>Bacteria</taxon>
        <taxon>Bacillati</taxon>
        <taxon>Actinomycetota</taxon>
        <taxon>Actinomycetes</taxon>
        <taxon>Streptosporangiales</taxon>
        <taxon>Streptosporangiaceae</taxon>
        <taxon>Nonomuraea</taxon>
    </lineage>
</organism>
<accession>A0A4R4W0B6</accession>
<feature type="domain" description="ParB-like N-terminal" evidence="2">
    <location>
        <begin position="10"/>
        <end position="93"/>
    </location>
</feature>
<dbReference type="GO" id="GO:0005694">
    <property type="term" value="C:chromosome"/>
    <property type="evidence" value="ECO:0007669"/>
    <property type="project" value="TreeGrafter"/>
</dbReference>
<reference evidence="3 4" key="1">
    <citation type="submission" date="2019-03" db="EMBL/GenBank/DDBJ databases">
        <title>Draft genome sequences of novel Actinobacteria.</title>
        <authorList>
            <person name="Sahin N."/>
            <person name="Ay H."/>
            <person name="Saygin H."/>
        </authorList>
    </citation>
    <scope>NUCLEOTIDE SEQUENCE [LARGE SCALE GENOMIC DNA]</scope>
    <source>
        <strain evidence="3 4">KC712</strain>
    </source>
</reference>
<dbReference type="GO" id="GO:0007059">
    <property type="term" value="P:chromosome segregation"/>
    <property type="evidence" value="ECO:0007669"/>
    <property type="project" value="TreeGrafter"/>
</dbReference>
<dbReference type="RefSeq" id="WP_132517548.1">
    <property type="nucleotide sequence ID" value="NZ_SMKP01000210.1"/>
</dbReference>
<sequence length="251" mass="27115">MAKIAPQEYRMIMVGDLEPHPDNPHQGDVDVIVASIKKHGFYGSVVAQKSRMRIVAGEHRWRGAAKAGLKHVPTVIIDVDDETAQRIMLADNRLAEYGQYDDAKLAELLQSLPDLDGTGWRDEDLSDLLDDLGDIEIVHDELATSRSAPTPAPAAPEGLGDDPDDEDDSSDIEDDEPTGEHDRDAHHGPASSAAPPPRPKAGAMVELIVPLTAAQHDEVTGLVAEIRSRDGDASLADVVMAALRSHADRQR</sequence>
<dbReference type="OrthoDB" id="9773060at2"/>
<dbReference type="PANTHER" id="PTHR33375">
    <property type="entry name" value="CHROMOSOME-PARTITIONING PROTEIN PARB-RELATED"/>
    <property type="match status" value="1"/>
</dbReference>
<feature type="compositionally biased region" description="Basic and acidic residues" evidence="1">
    <location>
        <begin position="178"/>
        <end position="187"/>
    </location>
</feature>
<dbReference type="SMART" id="SM00470">
    <property type="entry name" value="ParB"/>
    <property type="match status" value="1"/>
</dbReference>
<dbReference type="Pfam" id="PF02195">
    <property type="entry name" value="ParB_N"/>
    <property type="match status" value="1"/>
</dbReference>
<dbReference type="InterPro" id="IPR050336">
    <property type="entry name" value="Chromosome_partition/occlusion"/>
</dbReference>
<dbReference type="EMBL" id="SMKP01000210">
    <property type="protein sequence ID" value="TDD11852.1"/>
    <property type="molecule type" value="Genomic_DNA"/>
</dbReference>
<evidence type="ECO:0000256" key="1">
    <source>
        <dbReference type="SAM" id="MobiDB-lite"/>
    </source>
</evidence>
<dbReference type="GO" id="GO:0045881">
    <property type="term" value="P:positive regulation of sporulation resulting in formation of a cellular spore"/>
    <property type="evidence" value="ECO:0007669"/>
    <property type="project" value="TreeGrafter"/>
</dbReference>
<dbReference type="InterPro" id="IPR003115">
    <property type="entry name" value="ParB_N"/>
</dbReference>
<name>A0A4R4W0B6_9ACTN</name>
<dbReference type="Proteomes" id="UP000294543">
    <property type="component" value="Unassembled WGS sequence"/>
</dbReference>
<proteinExistence type="predicted"/>
<feature type="compositionally biased region" description="Acidic residues" evidence="1">
    <location>
        <begin position="159"/>
        <end position="177"/>
    </location>
</feature>
<dbReference type="AlphaFoldDB" id="A0A4R4W0B6"/>